<feature type="region of interest" description="Disordered" evidence="1">
    <location>
        <begin position="1"/>
        <end position="35"/>
    </location>
</feature>
<dbReference type="InterPro" id="IPR013262">
    <property type="entry name" value="OMP_MIM1/TOM13_mt"/>
</dbReference>
<gene>
    <name evidence="2" type="ORF">CORT_0D05960</name>
</gene>
<dbReference type="GO" id="GO:0070096">
    <property type="term" value="P:mitochondrial outer membrane translocase complex assembly"/>
    <property type="evidence" value="ECO:0007669"/>
    <property type="project" value="TreeGrafter"/>
</dbReference>
<evidence type="ECO:0000313" key="3">
    <source>
        <dbReference type="Proteomes" id="UP000005018"/>
    </source>
</evidence>
<dbReference type="GO" id="GO:0005741">
    <property type="term" value="C:mitochondrial outer membrane"/>
    <property type="evidence" value="ECO:0007669"/>
    <property type="project" value="InterPro"/>
</dbReference>
<dbReference type="AlphaFoldDB" id="H8X5H8"/>
<dbReference type="Proteomes" id="UP000005018">
    <property type="component" value="Chromosome 4"/>
</dbReference>
<reference evidence="2 3" key="1">
    <citation type="journal article" date="2012" name="PLoS ONE">
        <title>Sequence and analysis of the genome of the pathogenic yeast Candida orthopsilosis.</title>
        <authorList>
            <person name="Riccombeni A."/>
            <person name="Vidanes G."/>
            <person name="Proux-Wera E."/>
            <person name="Wolfe K.H."/>
            <person name="Butler G."/>
        </authorList>
    </citation>
    <scope>NUCLEOTIDE SEQUENCE [LARGE SCALE GENOMIC DNA]</scope>
    <source>
        <strain evidence="2 3">Co 90-125</strain>
    </source>
</reference>
<dbReference type="GO" id="GO:0045040">
    <property type="term" value="P:protein insertion into mitochondrial outer membrane"/>
    <property type="evidence" value="ECO:0007669"/>
    <property type="project" value="TreeGrafter"/>
</dbReference>
<organism evidence="2 3">
    <name type="scientific">Candida orthopsilosis (strain 90-125)</name>
    <name type="common">Yeast</name>
    <dbReference type="NCBI Taxonomy" id="1136231"/>
    <lineage>
        <taxon>Eukaryota</taxon>
        <taxon>Fungi</taxon>
        <taxon>Dikarya</taxon>
        <taxon>Ascomycota</taxon>
        <taxon>Saccharomycotina</taxon>
        <taxon>Pichiomycetes</taxon>
        <taxon>Debaryomycetaceae</taxon>
        <taxon>Candida/Lodderomyces clade</taxon>
        <taxon>Candida</taxon>
    </lineage>
</organism>
<dbReference type="HOGENOM" id="CLU_124524_0_0_1"/>
<sequence>MSSSFAQHRQTSGNTNRNQQAPSASIPRNSEEVGNDTQTIFRPENFNAIEEVVIGEIVADALSEGINHDATAYPIRQGSDEAAENADIADMEMYVEEKEIFDDNGTVEDDEGRYLEQRNLSFWSHFVGIVRKSAINLVLPFINGMMLGFGEILAHEIGFHYHWHGAKVEPPRRLAQRRLEESGSKYL</sequence>
<dbReference type="GeneID" id="14540480"/>
<evidence type="ECO:0000256" key="1">
    <source>
        <dbReference type="SAM" id="MobiDB-lite"/>
    </source>
</evidence>
<dbReference type="KEGG" id="cot:CORT_0D05960"/>
<dbReference type="PANTHER" id="PTHR28241:SF1">
    <property type="entry name" value="MITOCHONDRIAL IMPORT PROTEIN 1"/>
    <property type="match status" value="1"/>
</dbReference>
<dbReference type="Pfam" id="PF08219">
    <property type="entry name" value="TOM13"/>
    <property type="match status" value="1"/>
</dbReference>
<feature type="compositionally biased region" description="Polar residues" evidence="1">
    <location>
        <begin position="1"/>
        <end position="28"/>
    </location>
</feature>
<dbReference type="eggNOG" id="ENOG502SBHA">
    <property type="taxonomic scope" value="Eukaryota"/>
</dbReference>
<dbReference type="RefSeq" id="XP_003869569.1">
    <property type="nucleotide sequence ID" value="XM_003869520.1"/>
</dbReference>
<keyword evidence="3" id="KW-1185">Reference proteome</keyword>
<dbReference type="OrthoDB" id="5529571at2759"/>
<dbReference type="EMBL" id="HE681722">
    <property type="protein sequence ID" value="CCG23434.1"/>
    <property type="molecule type" value="Genomic_DNA"/>
</dbReference>
<name>H8X5H8_CANO9</name>
<proteinExistence type="predicted"/>
<evidence type="ECO:0000313" key="2">
    <source>
        <dbReference type="EMBL" id="CCG23434.1"/>
    </source>
</evidence>
<dbReference type="PANTHER" id="PTHR28241">
    <property type="entry name" value="MITOCHONDRIAL IMPORT PROTEIN 1"/>
    <property type="match status" value="1"/>
</dbReference>
<protein>
    <submittedName>
        <fullName evidence="2">Mim1 protein</fullName>
    </submittedName>
</protein>
<accession>H8X5H8</accession>